<dbReference type="InterPro" id="IPR011641">
    <property type="entry name" value="Tyr-kin_ephrin_A/B_rcpt-like"/>
</dbReference>
<organism evidence="7 8">
    <name type="scientific">Stentor coeruleus</name>
    <dbReference type="NCBI Taxonomy" id="5963"/>
    <lineage>
        <taxon>Eukaryota</taxon>
        <taxon>Sar</taxon>
        <taxon>Alveolata</taxon>
        <taxon>Ciliophora</taxon>
        <taxon>Postciliodesmatophora</taxon>
        <taxon>Heterotrichea</taxon>
        <taxon>Heterotrichida</taxon>
        <taxon>Stentoridae</taxon>
        <taxon>Stentor</taxon>
    </lineage>
</organism>
<proteinExistence type="predicted"/>
<dbReference type="PANTHER" id="PTHR46093">
    <property type="entry name" value="ACYL-COA-BINDING DOMAIN-CONTAINING PROTEIN 5"/>
    <property type="match status" value="1"/>
</dbReference>
<feature type="domain" description="Attractin/MKLN-like beta-propeller" evidence="6">
    <location>
        <begin position="12"/>
        <end position="253"/>
    </location>
</feature>
<reference evidence="7 8" key="1">
    <citation type="submission" date="2016-11" db="EMBL/GenBank/DDBJ databases">
        <title>The macronuclear genome of Stentor coeruleus: a giant cell with tiny introns.</title>
        <authorList>
            <person name="Slabodnick M."/>
            <person name="Ruby J.G."/>
            <person name="Reiff S.B."/>
            <person name="Swart E.C."/>
            <person name="Gosai S."/>
            <person name="Prabakaran S."/>
            <person name="Witkowska E."/>
            <person name="Larue G.E."/>
            <person name="Fisher S."/>
            <person name="Freeman R.M."/>
            <person name="Gunawardena J."/>
            <person name="Chu W."/>
            <person name="Stover N.A."/>
            <person name="Gregory B.D."/>
            <person name="Nowacki M."/>
            <person name="Derisi J."/>
            <person name="Roy S.W."/>
            <person name="Marshall W.F."/>
            <person name="Sood P."/>
        </authorList>
    </citation>
    <scope>NUCLEOTIDE SEQUENCE [LARGE SCALE GENOMIC DNA]</scope>
    <source>
        <strain evidence="7">WM001</strain>
    </source>
</reference>
<dbReference type="CDD" id="cd00185">
    <property type="entry name" value="TNFRSF"/>
    <property type="match status" value="1"/>
</dbReference>
<feature type="domain" description="Tyrosine-protein kinase ephrin type A/B receptor-like" evidence="5">
    <location>
        <begin position="676"/>
        <end position="702"/>
    </location>
</feature>
<keyword evidence="2" id="KW-0677">Repeat</keyword>
<evidence type="ECO:0000259" key="5">
    <source>
        <dbReference type="Pfam" id="PF07699"/>
    </source>
</evidence>
<feature type="chain" id="PRO_5012955226" evidence="4">
    <location>
        <begin position="16"/>
        <end position="1104"/>
    </location>
</feature>
<keyword evidence="1" id="KW-0880">Kelch repeat</keyword>
<sequence length="1104" mass="125133">MIISILCFFITSAYEVLPSWNSSPEAREGSILDYNPDLNSIILYGGSTPDSFFNDIWTFSINDYIWSKLYINQAYSPDPSAYGQGWINKNSFYMMGGVSFKGLCTEIWKFSFVSYTWQRLTIEGTQSFRSHAGFIKFKYSDENYVAIFGGFSMTGLDNTLSILNIDSLKWLDLETISDLPSKRYSPSIQFLENNLYIWGGEGRGIYDTTLYIFSLDSYTFTYFSQPSLQDRVFFGTFIHDSSLYILPGFSYNLRSIISSISKIQLNPITSSNPISIPFSSESSNFPRAFYSSLKINDEIYIFGGKDDIYYNSLLKTQISDSLNFITITQNLLIPEPRMFHTSDLISNDIIIFAGLSYNQQYLSDMWKYNIPSGIWIKVQFENESPIKRSGHASCTLGNSLLIFGGEGPNGYINELSTFDYISNTYLSLHEEVADITPRTGSCMYAIYPYVFIFGGFDGDYKNDLWMIDYRTMELTELITLSPPKAIMSAKCFAEYKGEDLLFYVVLGIENLDLINDDLYVYSKNDNIWTFVQGVGLGRIGGDLKFIDSKIIVFGGSDGFKPKTELIVYDIEKNSIESVDIGLHASDFSSVYFLDSIYVVFGGKMDEDLDIVVDAQRSVIKVQMNDFSCSLGSYLYKEKCVVCKAGTYGVNENSYYKSCIECPPGTFSTIVAAVLSFQCIPCPLNTYNPSSGATKCLSCPSDKSCPINSISPLSMLKISPDFYDSQPKDYVNSVNTSLLQSIDYIIFISIGIGSFIFLLLLRTQIPIGIDIFTENHNYNEGVPMIFKRTMIGAFFSLILILLIIRLIMSEVIKYQGLNTTETKRLLPLVSMENEYNEYKSYITTQYDLYEYGGICIENNVCHSSISYVSENIKKDNEEIVCYQQNTTCQIVHKCYGCLLDPGSSIFFNLNDENSFASSFRISVESDSSIPNEKSLISQVFYPSDENSLFRGTHESIVDVSMTPSLFLSDDSEWPAKQTGYHASFIEMNTYGSTSDLNYLATSGYLKVKIQLIKSQNMLLIQRMVSQEYYQFVSALIGSVFGLLGTMRFFMRTFEKFFILIKKKIEGRKKLDEFRKRISSLVNASGMRLKSFISESDSNEEKSLDN</sequence>
<dbReference type="Gene3D" id="2.120.10.80">
    <property type="entry name" value="Kelch-type beta propeller"/>
    <property type="match status" value="3"/>
</dbReference>
<evidence type="ECO:0000256" key="3">
    <source>
        <dbReference type="SAM" id="Phobius"/>
    </source>
</evidence>
<dbReference type="InterPro" id="IPR015915">
    <property type="entry name" value="Kelch-typ_b-propeller"/>
</dbReference>
<comment type="caution">
    <text evidence="7">The sequence shown here is derived from an EMBL/GenBank/DDBJ whole genome shotgun (WGS) entry which is preliminary data.</text>
</comment>
<dbReference type="Pfam" id="PF07699">
    <property type="entry name" value="Ephrin_rec_like"/>
    <property type="match status" value="1"/>
</dbReference>
<keyword evidence="4" id="KW-0732">Signal</keyword>
<feature type="transmembrane region" description="Helical" evidence="3">
    <location>
        <begin position="1027"/>
        <end position="1048"/>
    </location>
</feature>
<feature type="transmembrane region" description="Helical" evidence="3">
    <location>
        <begin position="743"/>
        <end position="760"/>
    </location>
</feature>
<dbReference type="SUPFAM" id="SSF57184">
    <property type="entry name" value="Growth factor receptor domain"/>
    <property type="match status" value="1"/>
</dbReference>
<dbReference type="Pfam" id="PF24681">
    <property type="entry name" value="Kelch_KLHDC2_KLHL20_DRC7"/>
    <property type="match status" value="1"/>
</dbReference>
<evidence type="ECO:0000313" key="7">
    <source>
        <dbReference type="EMBL" id="OMJ74118.1"/>
    </source>
</evidence>
<feature type="signal peptide" evidence="4">
    <location>
        <begin position="1"/>
        <end position="15"/>
    </location>
</feature>
<dbReference type="Gene3D" id="2.10.50.10">
    <property type="entry name" value="Tumor Necrosis Factor Receptor, subunit A, domain 2"/>
    <property type="match status" value="1"/>
</dbReference>
<name>A0A1R2BBG1_9CILI</name>
<keyword evidence="3" id="KW-1133">Transmembrane helix</keyword>
<evidence type="ECO:0000256" key="1">
    <source>
        <dbReference type="ARBA" id="ARBA00022441"/>
    </source>
</evidence>
<protein>
    <submittedName>
        <fullName evidence="7">Uncharacterized protein</fullName>
    </submittedName>
</protein>
<feature type="transmembrane region" description="Helical" evidence="3">
    <location>
        <begin position="789"/>
        <end position="807"/>
    </location>
</feature>
<dbReference type="EMBL" id="MPUH01000773">
    <property type="protein sequence ID" value="OMJ74118.1"/>
    <property type="molecule type" value="Genomic_DNA"/>
</dbReference>
<keyword evidence="3" id="KW-0812">Transmembrane</keyword>
<keyword evidence="3" id="KW-0472">Membrane</keyword>
<keyword evidence="8" id="KW-1185">Reference proteome</keyword>
<evidence type="ECO:0000256" key="4">
    <source>
        <dbReference type="SAM" id="SignalP"/>
    </source>
</evidence>
<dbReference type="InterPro" id="IPR009030">
    <property type="entry name" value="Growth_fac_rcpt_cys_sf"/>
</dbReference>
<dbReference type="OrthoDB" id="10250130at2759"/>
<dbReference type="SMART" id="SM01411">
    <property type="entry name" value="Ephrin_rec_like"/>
    <property type="match status" value="2"/>
</dbReference>
<evidence type="ECO:0000256" key="2">
    <source>
        <dbReference type="ARBA" id="ARBA00022737"/>
    </source>
</evidence>
<accession>A0A1R2BBG1</accession>
<gene>
    <name evidence="7" type="ORF">SteCoe_27038</name>
</gene>
<dbReference type="SUPFAM" id="SSF117281">
    <property type="entry name" value="Kelch motif"/>
    <property type="match status" value="2"/>
</dbReference>
<dbReference type="AlphaFoldDB" id="A0A1R2BBG1"/>
<dbReference type="InterPro" id="IPR056737">
    <property type="entry name" value="Beta-prop_ATRN-MKLN-like"/>
</dbReference>
<dbReference type="Pfam" id="PF24981">
    <property type="entry name" value="Beta-prop_ATRN-LZTR1"/>
    <property type="match status" value="1"/>
</dbReference>
<evidence type="ECO:0000313" key="8">
    <source>
        <dbReference type="Proteomes" id="UP000187209"/>
    </source>
</evidence>
<dbReference type="PANTHER" id="PTHR46093:SF18">
    <property type="entry name" value="FIBRONECTIN TYPE-III DOMAIN-CONTAINING PROTEIN"/>
    <property type="match status" value="1"/>
</dbReference>
<evidence type="ECO:0000259" key="6">
    <source>
        <dbReference type="Pfam" id="PF24981"/>
    </source>
</evidence>
<dbReference type="Proteomes" id="UP000187209">
    <property type="component" value="Unassembled WGS sequence"/>
</dbReference>